<name>A0AA39HQY6_9BILA</name>
<evidence type="ECO:0000313" key="3">
    <source>
        <dbReference type="Proteomes" id="UP001175271"/>
    </source>
</evidence>
<organism evidence="2 3">
    <name type="scientific">Steinernema hermaphroditum</name>
    <dbReference type="NCBI Taxonomy" id="289476"/>
    <lineage>
        <taxon>Eukaryota</taxon>
        <taxon>Metazoa</taxon>
        <taxon>Ecdysozoa</taxon>
        <taxon>Nematoda</taxon>
        <taxon>Chromadorea</taxon>
        <taxon>Rhabditida</taxon>
        <taxon>Tylenchina</taxon>
        <taxon>Panagrolaimomorpha</taxon>
        <taxon>Strongyloidoidea</taxon>
        <taxon>Steinernematidae</taxon>
        <taxon>Steinernema</taxon>
    </lineage>
</organism>
<dbReference type="AlphaFoldDB" id="A0AA39HQY6"/>
<gene>
    <name evidence="2" type="ORF">QR680_005131</name>
</gene>
<reference evidence="2" key="1">
    <citation type="submission" date="2023-06" db="EMBL/GenBank/DDBJ databases">
        <title>Genomic analysis of the entomopathogenic nematode Steinernema hermaphroditum.</title>
        <authorList>
            <person name="Schwarz E.M."/>
            <person name="Heppert J.K."/>
            <person name="Baniya A."/>
            <person name="Schwartz H.T."/>
            <person name="Tan C.-H."/>
            <person name="Antoshechkin I."/>
            <person name="Sternberg P.W."/>
            <person name="Goodrich-Blair H."/>
            <person name="Dillman A.R."/>
        </authorList>
    </citation>
    <scope>NUCLEOTIDE SEQUENCE</scope>
    <source>
        <strain evidence="2">PS9179</strain>
        <tissue evidence="2">Whole animal</tissue>
    </source>
</reference>
<evidence type="ECO:0000313" key="2">
    <source>
        <dbReference type="EMBL" id="KAK0410438.1"/>
    </source>
</evidence>
<protein>
    <submittedName>
        <fullName evidence="2">Uncharacterized protein</fullName>
    </submittedName>
</protein>
<comment type="caution">
    <text evidence="2">The sequence shown here is derived from an EMBL/GenBank/DDBJ whole genome shotgun (WGS) entry which is preliminary data.</text>
</comment>
<feature type="compositionally biased region" description="Acidic residues" evidence="1">
    <location>
        <begin position="101"/>
        <end position="112"/>
    </location>
</feature>
<proteinExistence type="predicted"/>
<keyword evidence="3" id="KW-1185">Reference proteome</keyword>
<accession>A0AA39HQY6</accession>
<evidence type="ECO:0000256" key="1">
    <source>
        <dbReference type="SAM" id="MobiDB-lite"/>
    </source>
</evidence>
<feature type="region of interest" description="Disordered" evidence="1">
    <location>
        <begin position="99"/>
        <end position="129"/>
    </location>
</feature>
<dbReference type="EMBL" id="JAUCMV010000003">
    <property type="protein sequence ID" value="KAK0410438.1"/>
    <property type="molecule type" value="Genomic_DNA"/>
</dbReference>
<sequence>MIAPFLCTTRRCFVTLKGSHSGVSAAKLREIGIGYGSQEIKECVIKAIQARSSLDVLMTDLDVLLCDVHDTEIPDTLLQRQVNSLTMFETSQQYAQKMKDELDESLDAVDDSDPPREEVALSPVGGTVN</sequence>
<dbReference type="Proteomes" id="UP001175271">
    <property type="component" value="Unassembled WGS sequence"/>
</dbReference>